<dbReference type="GO" id="GO:0005484">
    <property type="term" value="F:SNAP receptor activity"/>
    <property type="evidence" value="ECO:0007669"/>
    <property type="project" value="TreeGrafter"/>
</dbReference>
<dbReference type="PANTHER" id="PTHR19957">
    <property type="entry name" value="SYNTAXIN"/>
    <property type="match status" value="1"/>
</dbReference>
<proteinExistence type="inferred from homology"/>
<comment type="similarity">
    <text evidence="1">Belongs to the syntaxin family.</text>
</comment>
<evidence type="ECO:0000256" key="2">
    <source>
        <dbReference type="SAM" id="Phobius"/>
    </source>
</evidence>
<dbReference type="SMART" id="SM00397">
    <property type="entry name" value="t_SNARE"/>
    <property type="match status" value="1"/>
</dbReference>
<dbReference type="InterPro" id="IPR006011">
    <property type="entry name" value="Syntaxin_N"/>
</dbReference>
<comment type="caution">
    <text evidence="4">The sequence shown here is derived from an EMBL/GenBank/DDBJ whole genome shotgun (WGS) entry which is preliminary data.</text>
</comment>
<evidence type="ECO:0000313" key="5">
    <source>
        <dbReference type="Proteomes" id="UP001215598"/>
    </source>
</evidence>
<dbReference type="Gene3D" id="1.20.58.70">
    <property type="match status" value="1"/>
</dbReference>
<dbReference type="Gene3D" id="1.20.5.110">
    <property type="match status" value="1"/>
</dbReference>
<organism evidence="4 5">
    <name type="scientific">Mycena metata</name>
    <dbReference type="NCBI Taxonomy" id="1033252"/>
    <lineage>
        <taxon>Eukaryota</taxon>
        <taxon>Fungi</taxon>
        <taxon>Dikarya</taxon>
        <taxon>Basidiomycota</taxon>
        <taxon>Agaricomycotina</taxon>
        <taxon>Agaricomycetes</taxon>
        <taxon>Agaricomycetidae</taxon>
        <taxon>Agaricales</taxon>
        <taxon>Marasmiineae</taxon>
        <taxon>Mycenaceae</taxon>
        <taxon>Mycena</taxon>
    </lineage>
</organism>
<feature type="transmembrane region" description="Helical" evidence="2">
    <location>
        <begin position="228"/>
        <end position="245"/>
    </location>
</feature>
<dbReference type="CDD" id="cd15840">
    <property type="entry name" value="SNARE_Qa"/>
    <property type="match status" value="1"/>
</dbReference>
<dbReference type="Proteomes" id="UP001215598">
    <property type="component" value="Unassembled WGS sequence"/>
</dbReference>
<evidence type="ECO:0000259" key="3">
    <source>
        <dbReference type="PROSITE" id="PS50192"/>
    </source>
</evidence>
<dbReference type="InterPro" id="IPR000727">
    <property type="entry name" value="T_SNARE_dom"/>
</dbReference>
<sequence length="246" mass="27308">MSFQDLARPIPVASSPERSLSLQIFKINANVQGIRSLAENIGTPRDSASLRLRLRDLTESTRALAQRASEQMKELVADTPQSPALRKIISDLDASLRAFQLAQRLSVDRQRINLVPVALPELIPSPLVDVESSAQIQMQEDQVVSMWASEAAYRDAEILERRSAIMEIEQSMSQVAEIVRELGVIVERQGGDIATVESNIHRSARDLERGADELEVAVRHRRRARRTCLTLILGVVCAVVLVAVLM</sequence>
<accession>A0AAD7JHZ1</accession>
<dbReference type="GO" id="GO:0006906">
    <property type="term" value="P:vesicle fusion"/>
    <property type="evidence" value="ECO:0007669"/>
    <property type="project" value="TreeGrafter"/>
</dbReference>
<dbReference type="AlphaFoldDB" id="A0AAD7JHZ1"/>
<feature type="domain" description="T-SNARE coiled-coil homology" evidence="3">
    <location>
        <begin position="155"/>
        <end position="217"/>
    </location>
</feature>
<dbReference type="PROSITE" id="PS50192">
    <property type="entry name" value="T_SNARE"/>
    <property type="match status" value="1"/>
</dbReference>
<dbReference type="InterPro" id="IPR010989">
    <property type="entry name" value="SNARE"/>
</dbReference>
<keyword evidence="5" id="KW-1185">Reference proteome</keyword>
<evidence type="ECO:0000313" key="4">
    <source>
        <dbReference type="EMBL" id="KAJ7762930.1"/>
    </source>
</evidence>
<keyword evidence="2" id="KW-1133">Transmembrane helix</keyword>
<protein>
    <submittedName>
        <fullName evidence="4">t-SNARE</fullName>
    </submittedName>
</protein>
<dbReference type="PANTHER" id="PTHR19957:SF38">
    <property type="entry name" value="LD27581P"/>
    <property type="match status" value="1"/>
</dbReference>
<gene>
    <name evidence="4" type="ORF">B0H16DRAFT_1528181</name>
</gene>
<dbReference type="GO" id="GO:0006886">
    <property type="term" value="P:intracellular protein transport"/>
    <property type="evidence" value="ECO:0007669"/>
    <property type="project" value="TreeGrafter"/>
</dbReference>
<dbReference type="Pfam" id="PF05739">
    <property type="entry name" value="SNARE"/>
    <property type="match status" value="1"/>
</dbReference>
<dbReference type="InterPro" id="IPR045242">
    <property type="entry name" value="Syntaxin"/>
</dbReference>
<keyword evidence="2" id="KW-0472">Membrane</keyword>
<dbReference type="EMBL" id="JARKIB010000031">
    <property type="protein sequence ID" value="KAJ7762930.1"/>
    <property type="molecule type" value="Genomic_DNA"/>
</dbReference>
<evidence type="ECO:0000256" key="1">
    <source>
        <dbReference type="ARBA" id="ARBA00009063"/>
    </source>
</evidence>
<dbReference type="GO" id="GO:0031201">
    <property type="term" value="C:SNARE complex"/>
    <property type="evidence" value="ECO:0007669"/>
    <property type="project" value="TreeGrafter"/>
</dbReference>
<name>A0AAD7JHZ1_9AGAR</name>
<dbReference type="GO" id="GO:0000149">
    <property type="term" value="F:SNARE binding"/>
    <property type="evidence" value="ECO:0007669"/>
    <property type="project" value="TreeGrafter"/>
</dbReference>
<reference evidence="4" key="1">
    <citation type="submission" date="2023-03" db="EMBL/GenBank/DDBJ databases">
        <title>Massive genome expansion in bonnet fungi (Mycena s.s.) driven by repeated elements and novel gene families across ecological guilds.</title>
        <authorList>
            <consortium name="Lawrence Berkeley National Laboratory"/>
            <person name="Harder C.B."/>
            <person name="Miyauchi S."/>
            <person name="Viragh M."/>
            <person name="Kuo A."/>
            <person name="Thoen E."/>
            <person name="Andreopoulos B."/>
            <person name="Lu D."/>
            <person name="Skrede I."/>
            <person name="Drula E."/>
            <person name="Henrissat B."/>
            <person name="Morin E."/>
            <person name="Kohler A."/>
            <person name="Barry K."/>
            <person name="LaButti K."/>
            <person name="Morin E."/>
            <person name="Salamov A."/>
            <person name="Lipzen A."/>
            <person name="Mereny Z."/>
            <person name="Hegedus B."/>
            <person name="Baldrian P."/>
            <person name="Stursova M."/>
            <person name="Weitz H."/>
            <person name="Taylor A."/>
            <person name="Grigoriev I.V."/>
            <person name="Nagy L.G."/>
            <person name="Martin F."/>
            <person name="Kauserud H."/>
        </authorList>
    </citation>
    <scope>NUCLEOTIDE SEQUENCE</scope>
    <source>
        <strain evidence="4">CBHHK182m</strain>
    </source>
</reference>
<dbReference type="GO" id="GO:0048278">
    <property type="term" value="P:vesicle docking"/>
    <property type="evidence" value="ECO:0007669"/>
    <property type="project" value="TreeGrafter"/>
</dbReference>
<dbReference type="SUPFAM" id="SSF47661">
    <property type="entry name" value="t-snare proteins"/>
    <property type="match status" value="1"/>
</dbReference>
<dbReference type="Pfam" id="PF14523">
    <property type="entry name" value="Syntaxin_2"/>
    <property type="match status" value="1"/>
</dbReference>
<dbReference type="GO" id="GO:0012505">
    <property type="term" value="C:endomembrane system"/>
    <property type="evidence" value="ECO:0007669"/>
    <property type="project" value="TreeGrafter"/>
</dbReference>
<keyword evidence="2" id="KW-0812">Transmembrane</keyword>